<sequence length="88" mass="10191">MTKRGRNKQNIIWRLDLRQKYAQRDDQPGSTSVRSLGNHPFSNPGYAMSREGKVRNVKYPSRTEAVIGSSNRVKAERTPVFEEESYVY</sequence>
<comment type="caution">
    <text evidence="2">The sequence shown here is derived from an EMBL/GenBank/DDBJ whole genome shotgun (WGS) entry which is preliminary data.</text>
</comment>
<organism evidence="2 3">
    <name type="scientific">Botrytis deweyae</name>
    <dbReference type="NCBI Taxonomy" id="2478750"/>
    <lineage>
        <taxon>Eukaryota</taxon>
        <taxon>Fungi</taxon>
        <taxon>Dikarya</taxon>
        <taxon>Ascomycota</taxon>
        <taxon>Pezizomycotina</taxon>
        <taxon>Leotiomycetes</taxon>
        <taxon>Helotiales</taxon>
        <taxon>Sclerotiniaceae</taxon>
        <taxon>Botrytis</taxon>
    </lineage>
</organism>
<dbReference type="RefSeq" id="XP_038810154.1">
    <property type="nucleotide sequence ID" value="XM_038953759.1"/>
</dbReference>
<feature type="region of interest" description="Disordered" evidence="1">
    <location>
        <begin position="22"/>
        <end position="88"/>
    </location>
</feature>
<evidence type="ECO:0000313" key="2">
    <source>
        <dbReference type="EMBL" id="KAF7927755.1"/>
    </source>
</evidence>
<dbReference type="GeneID" id="62232911"/>
<accession>A0ABQ7ILS5</accession>
<dbReference type="Proteomes" id="UP000783213">
    <property type="component" value="Unassembled WGS sequence"/>
</dbReference>
<reference evidence="2 3" key="1">
    <citation type="journal article" date="2020" name="Genome Biol. Evol.">
        <title>Comparative genomics of Sclerotiniaceae.</title>
        <authorList>
            <person name="Valero Jimenez C.A."/>
            <person name="Steentjes M."/>
            <person name="Scholten O.E."/>
            <person name="Van Kan J.A.L."/>
        </authorList>
    </citation>
    <scope>NUCLEOTIDE SEQUENCE [LARGE SCALE GENOMIC DNA]</scope>
    <source>
        <strain evidence="2 3">B1</strain>
    </source>
</reference>
<dbReference type="EMBL" id="RCSX01000012">
    <property type="protein sequence ID" value="KAF7927755.1"/>
    <property type="molecule type" value="Genomic_DNA"/>
</dbReference>
<name>A0ABQ7ILS5_9HELO</name>
<evidence type="ECO:0000256" key="1">
    <source>
        <dbReference type="SAM" id="MobiDB-lite"/>
    </source>
</evidence>
<keyword evidence="3" id="KW-1185">Reference proteome</keyword>
<protein>
    <submittedName>
        <fullName evidence="2">Uncharacterized protein</fullName>
    </submittedName>
</protein>
<evidence type="ECO:0000313" key="3">
    <source>
        <dbReference type="Proteomes" id="UP000783213"/>
    </source>
</evidence>
<gene>
    <name evidence="2" type="ORF">EAE98_006137</name>
</gene>
<proteinExistence type="predicted"/>